<protein>
    <recommendedName>
        <fullName evidence="3">Nucleoside-diphosphate sugar epimerase</fullName>
    </recommendedName>
</protein>
<reference evidence="1" key="2">
    <citation type="submission" date="2020-09" db="EMBL/GenBank/DDBJ databases">
        <authorList>
            <person name="Sun Q."/>
            <person name="Zhou Y."/>
        </authorList>
    </citation>
    <scope>NUCLEOTIDE SEQUENCE</scope>
    <source>
        <strain evidence="1">CGMCC 1.12987</strain>
    </source>
</reference>
<evidence type="ECO:0000313" key="1">
    <source>
        <dbReference type="EMBL" id="GGF98819.1"/>
    </source>
</evidence>
<dbReference type="AlphaFoldDB" id="A0A917FSR8"/>
<organism evidence="1 2">
    <name type="scientific">Paenibacillus abyssi</name>
    <dbReference type="NCBI Taxonomy" id="1340531"/>
    <lineage>
        <taxon>Bacteria</taxon>
        <taxon>Bacillati</taxon>
        <taxon>Bacillota</taxon>
        <taxon>Bacilli</taxon>
        <taxon>Bacillales</taxon>
        <taxon>Paenibacillaceae</taxon>
        <taxon>Paenibacillus</taxon>
    </lineage>
</organism>
<reference evidence="1" key="1">
    <citation type="journal article" date="2014" name="Int. J. Syst. Evol. Microbiol.">
        <title>Complete genome sequence of Corynebacterium casei LMG S-19264T (=DSM 44701T), isolated from a smear-ripened cheese.</title>
        <authorList>
            <consortium name="US DOE Joint Genome Institute (JGI-PGF)"/>
            <person name="Walter F."/>
            <person name="Albersmeier A."/>
            <person name="Kalinowski J."/>
            <person name="Ruckert C."/>
        </authorList>
    </citation>
    <scope>NUCLEOTIDE SEQUENCE</scope>
    <source>
        <strain evidence="1">CGMCC 1.12987</strain>
    </source>
</reference>
<accession>A0A917FSR8</accession>
<keyword evidence="2" id="KW-1185">Reference proteome</keyword>
<comment type="caution">
    <text evidence="1">The sequence shown here is derived from an EMBL/GenBank/DDBJ whole genome shotgun (WGS) entry which is preliminary data.</text>
</comment>
<evidence type="ECO:0000313" key="2">
    <source>
        <dbReference type="Proteomes" id="UP000644756"/>
    </source>
</evidence>
<gene>
    <name evidence="1" type="ORF">GCM10010916_15120</name>
</gene>
<dbReference type="EMBL" id="BMGR01000004">
    <property type="protein sequence ID" value="GGF98819.1"/>
    <property type="molecule type" value="Genomic_DNA"/>
</dbReference>
<dbReference type="RefSeq" id="WP_188530451.1">
    <property type="nucleotide sequence ID" value="NZ_BMGR01000004.1"/>
</dbReference>
<dbReference type="Proteomes" id="UP000644756">
    <property type="component" value="Unassembled WGS sequence"/>
</dbReference>
<sequence>MQHLVNEIVEHLSKSHQQLARVLEAERHVVVRMANNVHALPDHNPDFNGVAGLLENSQFVTKSIVGYLNSLAELEEAIADNLSHIIRELDHDEEE</sequence>
<proteinExistence type="predicted"/>
<evidence type="ECO:0008006" key="3">
    <source>
        <dbReference type="Google" id="ProtNLM"/>
    </source>
</evidence>
<name>A0A917FSR8_9BACL</name>